<proteinExistence type="inferred from homology"/>
<organism evidence="6 7">
    <name type="scientific">Solidesulfovibrio aerotolerans</name>
    <dbReference type="NCBI Taxonomy" id="295255"/>
    <lineage>
        <taxon>Bacteria</taxon>
        <taxon>Pseudomonadati</taxon>
        <taxon>Thermodesulfobacteriota</taxon>
        <taxon>Desulfovibrionia</taxon>
        <taxon>Desulfovibrionales</taxon>
        <taxon>Desulfovibrionaceae</taxon>
        <taxon>Solidesulfovibrio</taxon>
    </lineage>
</organism>
<dbReference type="HAMAP" id="MF_00658">
    <property type="entry name" value="23SrRNA_methyltr_H"/>
    <property type="match status" value="1"/>
</dbReference>
<evidence type="ECO:0000256" key="5">
    <source>
        <dbReference type="HAMAP-Rule" id="MF_00658"/>
    </source>
</evidence>
<dbReference type="GO" id="GO:0070038">
    <property type="term" value="F:rRNA (pseudouridine-N3-)-methyltransferase activity"/>
    <property type="evidence" value="ECO:0007669"/>
    <property type="project" value="UniProtKB-UniRule"/>
</dbReference>
<keyword evidence="5" id="KW-0963">Cytoplasm</keyword>
<comment type="function">
    <text evidence="5">Specifically methylates the pseudouridine at position 1915 (m3Psi1915) in 23S rRNA.</text>
</comment>
<comment type="subunit">
    <text evidence="5">Homodimer.</text>
</comment>
<dbReference type="EMBL" id="WVUD01000021">
    <property type="protein sequence ID" value="MYL83879.1"/>
    <property type="molecule type" value="Genomic_DNA"/>
</dbReference>
<evidence type="ECO:0000256" key="1">
    <source>
        <dbReference type="ARBA" id="ARBA00022603"/>
    </source>
</evidence>
<dbReference type="InterPro" id="IPR029026">
    <property type="entry name" value="tRNA_m1G_MTases_N"/>
</dbReference>
<protein>
    <recommendedName>
        <fullName evidence="5">Ribosomal RNA large subunit methyltransferase H</fullName>
        <ecNumber evidence="5">2.1.1.177</ecNumber>
    </recommendedName>
    <alternativeName>
        <fullName evidence="5">23S rRNA (pseudouridine1915-N3)-methyltransferase</fullName>
    </alternativeName>
    <alternativeName>
        <fullName evidence="5">23S rRNA m3Psi1915 methyltransferase</fullName>
    </alternativeName>
    <alternativeName>
        <fullName evidence="5">rRNA (pseudouridine-N3-)-methyltransferase RlmH</fullName>
    </alternativeName>
</protein>
<dbReference type="SUPFAM" id="SSF75217">
    <property type="entry name" value="alpha/beta knot"/>
    <property type="match status" value="1"/>
</dbReference>
<keyword evidence="3 5" id="KW-0949">S-adenosyl-L-methionine</keyword>
<evidence type="ECO:0000313" key="7">
    <source>
        <dbReference type="Proteomes" id="UP000482487"/>
    </source>
</evidence>
<dbReference type="PANTHER" id="PTHR33603">
    <property type="entry name" value="METHYLTRANSFERASE"/>
    <property type="match status" value="1"/>
</dbReference>
<evidence type="ECO:0000313" key="6">
    <source>
        <dbReference type="EMBL" id="MYL83879.1"/>
    </source>
</evidence>
<evidence type="ECO:0000256" key="3">
    <source>
        <dbReference type="ARBA" id="ARBA00022691"/>
    </source>
</evidence>
<keyword evidence="5" id="KW-0698">rRNA processing</keyword>
<dbReference type="GO" id="GO:0005737">
    <property type="term" value="C:cytoplasm"/>
    <property type="evidence" value="ECO:0007669"/>
    <property type="project" value="UniProtKB-SubCell"/>
</dbReference>
<comment type="caution">
    <text evidence="5">Lacks conserved residue(s) required for the propagation of feature annotation.</text>
</comment>
<feature type="binding site" evidence="5">
    <location>
        <position position="103"/>
    </location>
    <ligand>
        <name>S-adenosyl-L-methionine</name>
        <dbReference type="ChEBI" id="CHEBI:59789"/>
    </ligand>
</feature>
<keyword evidence="1 5" id="KW-0489">Methyltransferase</keyword>
<feature type="binding site" evidence="5">
    <location>
        <position position="71"/>
    </location>
    <ligand>
        <name>S-adenosyl-L-methionine</name>
        <dbReference type="ChEBI" id="CHEBI:59789"/>
    </ligand>
</feature>
<name>A0A7C9IPA4_9BACT</name>
<comment type="similarity">
    <text evidence="4 5">Belongs to the RNA methyltransferase RlmH family.</text>
</comment>
<dbReference type="Pfam" id="PF02590">
    <property type="entry name" value="SPOUT_MTase"/>
    <property type="match status" value="1"/>
</dbReference>
<reference evidence="6 7" key="1">
    <citation type="submission" date="2020-01" db="EMBL/GenBank/DDBJ databases">
        <title>Genome sequence of Desulfovibrio aerotolerans DSM 16695(T).</title>
        <authorList>
            <person name="Karnachuk O."/>
            <person name="Avakyan M."/>
            <person name="Mardanov A."/>
            <person name="Kadnikov V."/>
            <person name="Ravin N."/>
        </authorList>
    </citation>
    <scope>NUCLEOTIDE SEQUENCE [LARGE SCALE GENOMIC DNA]</scope>
    <source>
        <strain evidence="6 7">DSM 16695</strain>
    </source>
</reference>
<comment type="catalytic activity">
    <reaction evidence="5">
        <text>pseudouridine(1915) in 23S rRNA + S-adenosyl-L-methionine = N(3)-methylpseudouridine(1915) in 23S rRNA + S-adenosyl-L-homocysteine + H(+)</text>
        <dbReference type="Rhea" id="RHEA:42752"/>
        <dbReference type="Rhea" id="RHEA-COMP:10221"/>
        <dbReference type="Rhea" id="RHEA-COMP:10222"/>
        <dbReference type="ChEBI" id="CHEBI:15378"/>
        <dbReference type="ChEBI" id="CHEBI:57856"/>
        <dbReference type="ChEBI" id="CHEBI:59789"/>
        <dbReference type="ChEBI" id="CHEBI:65314"/>
        <dbReference type="ChEBI" id="CHEBI:74486"/>
        <dbReference type="EC" id="2.1.1.177"/>
    </reaction>
</comment>
<sequence length="154" mass="16877">MKPIRLLVVGQAKAPYFRDACSHYLDALRRYLPVEELLVRDGKSADPVRRKAEEAKALLGRLGPRDFLVVLDEHGRSLASRELAGKLRTMIEDPGRAPCFVIGGAFGLDPSVLARADLTLALGPGTLPHELARVVLYEQLYRAAAINAGAPYHH</sequence>
<dbReference type="Gene3D" id="3.40.1280.10">
    <property type="match status" value="1"/>
</dbReference>
<keyword evidence="7" id="KW-1185">Reference proteome</keyword>
<dbReference type="CDD" id="cd18081">
    <property type="entry name" value="RlmH-like"/>
    <property type="match status" value="1"/>
</dbReference>
<dbReference type="EC" id="2.1.1.177" evidence="5"/>
<dbReference type="InterPro" id="IPR029028">
    <property type="entry name" value="Alpha/beta_knot_MTases"/>
</dbReference>
<dbReference type="InterPro" id="IPR003742">
    <property type="entry name" value="RlmH-like"/>
</dbReference>
<dbReference type="Proteomes" id="UP000482487">
    <property type="component" value="Unassembled WGS sequence"/>
</dbReference>
<dbReference type="PIRSF" id="PIRSF004505">
    <property type="entry name" value="MT_bac"/>
    <property type="match status" value="1"/>
</dbReference>
<dbReference type="RefSeq" id="WP_160961431.1">
    <property type="nucleotide sequence ID" value="NZ_WVUD01000021.1"/>
</dbReference>
<dbReference type="OrthoDB" id="9806643at2"/>
<dbReference type="PANTHER" id="PTHR33603:SF1">
    <property type="entry name" value="RIBOSOMAL RNA LARGE SUBUNIT METHYLTRANSFERASE H"/>
    <property type="match status" value="1"/>
</dbReference>
<accession>A0A7C9IPA4</accession>
<keyword evidence="2 5" id="KW-0808">Transferase</keyword>
<evidence type="ECO:0000256" key="4">
    <source>
        <dbReference type="ARBA" id="ARBA00038303"/>
    </source>
</evidence>
<dbReference type="AlphaFoldDB" id="A0A7C9IPA4"/>
<comment type="caution">
    <text evidence="6">The sequence shown here is derived from an EMBL/GenBank/DDBJ whole genome shotgun (WGS) entry which is preliminary data.</text>
</comment>
<comment type="subcellular location">
    <subcellularLocation>
        <location evidence="5">Cytoplasm</location>
    </subcellularLocation>
</comment>
<evidence type="ECO:0000256" key="2">
    <source>
        <dbReference type="ARBA" id="ARBA00022679"/>
    </source>
</evidence>
<gene>
    <name evidence="5" type="primary">rlmH</name>
    <name evidence="6" type="ORF">GTA51_12145</name>
</gene>